<evidence type="ECO:0000313" key="1">
    <source>
        <dbReference type="EMBL" id="GBP06487.1"/>
    </source>
</evidence>
<sequence>MKSFVKFKLVLFKKGPDFKHLLISLKLEICAKTTPGGGDSQTRPDRARSRSRNHTIWTTINLSPNFRSSHRLIDLRSKRVKLKASKLTSPRLGRGREFNVERLKTSKPCDIRLDRPFGFMKRYRKKGKEAKKRFIRNENNVGVKIIQAYGQLNQEMPDRFQLSIHSISIHVQSSFIAYYMECFEESFDLLLLSPNPFIIPHAANTIITILMADVLLYTTCARSCAIHARSLTLLLSVIDVVLRDKALLLGGTKPAGGYIARLETRLLRDSDLIVHRIETHSSNEQRRI</sequence>
<reference evidence="1 2" key="1">
    <citation type="journal article" date="2019" name="Commun. Biol.">
        <title>The bagworm genome reveals a unique fibroin gene that provides high tensile strength.</title>
        <authorList>
            <person name="Kono N."/>
            <person name="Nakamura H."/>
            <person name="Ohtoshi R."/>
            <person name="Tomita M."/>
            <person name="Numata K."/>
            <person name="Arakawa K."/>
        </authorList>
    </citation>
    <scope>NUCLEOTIDE SEQUENCE [LARGE SCALE GENOMIC DNA]</scope>
</reference>
<proteinExistence type="predicted"/>
<dbReference type="Proteomes" id="UP000299102">
    <property type="component" value="Unassembled WGS sequence"/>
</dbReference>
<dbReference type="EMBL" id="BGZK01000022">
    <property type="protein sequence ID" value="GBP06487.1"/>
    <property type="molecule type" value="Genomic_DNA"/>
</dbReference>
<comment type="caution">
    <text evidence="1">The sequence shown here is derived from an EMBL/GenBank/DDBJ whole genome shotgun (WGS) entry which is preliminary data.</text>
</comment>
<gene>
    <name evidence="1" type="ORF">EVAR_4613_1</name>
</gene>
<organism evidence="1 2">
    <name type="scientific">Eumeta variegata</name>
    <name type="common">Bagworm moth</name>
    <name type="synonym">Eumeta japonica</name>
    <dbReference type="NCBI Taxonomy" id="151549"/>
    <lineage>
        <taxon>Eukaryota</taxon>
        <taxon>Metazoa</taxon>
        <taxon>Ecdysozoa</taxon>
        <taxon>Arthropoda</taxon>
        <taxon>Hexapoda</taxon>
        <taxon>Insecta</taxon>
        <taxon>Pterygota</taxon>
        <taxon>Neoptera</taxon>
        <taxon>Endopterygota</taxon>
        <taxon>Lepidoptera</taxon>
        <taxon>Glossata</taxon>
        <taxon>Ditrysia</taxon>
        <taxon>Tineoidea</taxon>
        <taxon>Psychidae</taxon>
        <taxon>Oiketicinae</taxon>
        <taxon>Eumeta</taxon>
    </lineage>
</organism>
<dbReference type="AlphaFoldDB" id="A0A4C1SYZ6"/>
<accession>A0A4C1SYZ6</accession>
<protein>
    <submittedName>
        <fullName evidence="1">Uncharacterized protein</fullName>
    </submittedName>
</protein>
<name>A0A4C1SYZ6_EUMVA</name>
<evidence type="ECO:0000313" key="2">
    <source>
        <dbReference type="Proteomes" id="UP000299102"/>
    </source>
</evidence>
<keyword evidence="2" id="KW-1185">Reference proteome</keyword>